<feature type="domain" description="DUF4765" evidence="1">
    <location>
        <begin position="14"/>
        <end position="119"/>
    </location>
</feature>
<dbReference type="EMBL" id="AALFOL010000137">
    <property type="protein sequence ID" value="ECZ1425457.1"/>
    <property type="molecule type" value="Genomic_DNA"/>
</dbReference>
<protein>
    <submittedName>
        <fullName evidence="2">DUF4765 family protein</fullName>
    </submittedName>
</protein>
<feature type="non-terminal residue" evidence="2">
    <location>
        <position position="120"/>
    </location>
</feature>
<evidence type="ECO:0000259" key="1">
    <source>
        <dbReference type="Pfam" id="PF15962"/>
    </source>
</evidence>
<proteinExistence type="predicted"/>
<accession>A0A5Y7THV7</accession>
<dbReference type="Pfam" id="PF15962">
    <property type="entry name" value="DUF4765"/>
    <property type="match status" value="1"/>
</dbReference>
<dbReference type="AlphaFoldDB" id="A0A5Y7THV7"/>
<dbReference type="InterPro" id="IPR031886">
    <property type="entry name" value="DUF4765"/>
</dbReference>
<gene>
    <name evidence="2" type="ORF">F7342_22360</name>
</gene>
<name>A0A5Y7THV7_SALER</name>
<comment type="caution">
    <text evidence="2">The sequence shown here is derived from an EMBL/GenBank/DDBJ whole genome shotgun (WGS) entry which is preliminary data.</text>
</comment>
<evidence type="ECO:0000313" key="2">
    <source>
        <dbReference type="EMBL" id="ECZ1425457.1"/>
    </source>
</evidence>
<reference evidence="2" key="1">
    <citation type="submission" date="2019-09" db="EMBL/GenBank/DDBJ databases">
        <authorList>
            <consortium name="PulseNet: The National Subtyping Network for Foodborne Disease Surveillance"/>
            <person name="Tarr C.L."/>
            <person name="Trees E."/>
            <person name="Katz L.S."/>
            <person name="Carleton-Romer H.A."/>
            <person name="Stroika S."/>
            <person name="Kucerova Z."/>
            <person name="Roache K.F."/>
            <person name="Sabol A.L."/>
            <person name="Besser J."/>
            <person name="Gerner-Smidt P."/>
        </authorList>
    </citation>
    <scope>NUCLEOTIDE SEQUENCE</scope>
    <source>
        <strain evidence="2">PNUSAS103020</strain>
    </source>
</reference>
<organism evidence="2">
    <name type="scientific">Salmonella enterica</name>
    <name type="common">Salmonella choleraesuis</name>
    <dbReference type="NCBI Taxonomy" id="28901"/>
    <lineage>
        <taxon>Bacteria</taxon>
        <taxon>Pseudomonadati</taxon>
        <taxon>Pseudomonadota</taxon>
        <taxon>Gammaproteobacteria</taxon>
        <taxon>Enterobacterales</taxon>
        <taxon>Enterobacteriaceae</taxon>
        <taxon>Salmonella</taxon>
    </lineage>
</organism>
<sequence length="120" mass="13996">MPITLEHIAAKPLQENSKAKGVRTWDTIQYLSALDKACQDTVFHEQVSNLPKEYTRLDEMARDEKEYSLNIFDFFFEPTADIICDDIKSTLDFYYSNSSTFRRLVNYKVNHSINNDIDTS</sequence>